<keyword evidence="4 11" id="KW-0347">Helicase</keyword>
<dbReference type="PANTHER" id="PTHR47961:SF10">
    <property type="entry name" value="ATP-DEPENDENT DNA HELICASE HEL308"/>
    <property type="match status" value="1"/>
</dbReference>
<keyword evidence="7 11" id="KW-0234">DNA repair</keyword>
<dbReference type="InterPro" id="IPR022965">
    <property type="entry name" value="Helicase_Hel308"/>
</dbReference>
<organism evidence="14 15">
    <name type="scientific">Hadarchaeum yellowstonense</name>
    <dbReference type="NCBI Taxonomy" id="1776334"/>
    <lineage>
        <taxon>Archaea</taxon>
        <taxon>Methanobacteriati</taxon>
        <taxon>Candidatus Hadarchaeota</taxon>
        <taxon>Candidatus Hadarchaeia</taxon>
        <taxon>Candidatus Hadarchaeales</taxon>
        <taxon>Candidatus Hadarchaeaceae</taxon>
        <taxon>Candidatus Hadarchaeum</taxon>
    </lineage>
</organism>
<sequence>MGANFLDGAVVDIAEICGRYGLPAQLSQIFERAGIRSLYPPQQEAVEKGALDGKNLVMAIPTAAGKTLIAELCMLKSVFLEKGKCLYIVPLRALASEKYDDFKEKYGPLGVKVGISTGDFDVADPRLAYYDILVATSEKVDSLLRHRAKWLADVVTVVVLDEVHLIDDPGRGPTLEVLTARLRQVNPSTQILALSATVKNSDEIAAWLQAELVRSEWRPVPLKKGVYYNKRIVFDDGSRLKLEVKAEDDLTALTNSTVRDGGQALVFVNTRRSAQAAAALIAKHVAPMLSPEEREKLAAVAQAVEGALGEPTRTCRELADCIRKGAAFHHAGLHHLQRKAVEDAFRKNLIKVVCATPTLAMGVNLPSRRTIIRDYRRYVEPYGQVFIPVLEFYQMAGRAGRPQYDKYGEAVLIAKSRDEVEALFERFIRAEPERITSKLATEPALRTHVLSSIAAGYVSDSAALLDFMAGTFFAHQYGVADVERVVQRVLDFLEREEMIKKEGKMLHATEFGRRVSMLYIDPLSAVILRDGLRGVATREPTEIGLLHLVCHTPDMELLYLRQDDYEDLESFYREHAEELLTEIPDGQAEPEKFETLLAELKTAKMLQAWINETREDQIHEIFGVGAGDIRRAADTAKWLLYSAHEIASLFKIRAALAPLRKLEQRVKHGIREELLELVQLHGIGRVRGRSLFRAGYRKLADIEKASEQELARVPYIGTEIARSIKKQVEQKIEPEIWQPEI</sequence>
<feature type="domain" description="Helicase C-terminal" evidence="13">
    <location>
        <begin position="249"/>
        <end position="453"/>
    </location>
</feature>
<dbReference type="PROSITE" id="PS51194">
    <property type="entry name" value="HELICASE_CTER"/>
    <property type="match status" value="1"/>
</dbReference>
<dbReference type="Proteomes" id="UP000074294">
    <property type="component" value="Unassembled WGS sequence"/>
</dbReference>
<keyword evidence="1 11" id="KW-0547">Nucleotide-binding</keyword>
<keyword evidence="8 11" id="KW-0413">Isomerase</keyword>
<dbReference type="InterPro" id="IPR048772">
    <property type="entry name" value="Hel308-like_dom4"/>
</dbReference>
<dbReference type="InterPro" id="IPR036390">
    <property type="entry name" value="WH_DNA-bd_sf"/>
</dbReference>
<dbReference type="GO" id="GO:0005524">
    <property type="term" value="F:ATP binding"/>
    <property type="evidence" value="ECO:0007669"/>
    <property type="project" value="UniProtKB-UniRule"/>
</dbReference>
<dbReference type="Gene3D" id="1.10.150.20">
    <property type="entry name" value="5' to 3' exonuclease, C-terminal subdomain"/>
    <property type="match status" value="1"/>
</dbReference>
<reference evidence="14 15" key="1">
    <citation type="journal article" date="2016" name="Nat. Microbiol.">
        <title>Genomic inference of the metabolism of cosmopolitan subsurface Archaea, Hadesarchaea.</title>
        <authorList>
            <person name="Baker B.J."/>
            <person name="Saw J.H."/>
            <person name="Lind A.E."/>
            <person name="Lazar C.S."/>
            <person name="Hinrichs K.-U."/>
            <person name="Teske A.P."/>
            <person name="Ettema T.J."/>
        </authorList>
    </citation>
    <scope>NUCLEOTIDE SEQUENCE [LARGE SCALE GENOMIC DNA]</scope>
</reference>
<dbReference type="Gene3D" id="1.10.3380.30">
    <property type="match status" value="1"/>
</dbReference>
<dbReference type="InterPro" id="IPR001650">
    <property type="entry name" value="Helicase_C-like"/>
</dbReference>
<dbReference type="STRING" id="1776334.APZ16_06805"/>
<evidence type="ECO:0000256" key="5">
    <source>
        <dbReference type="ARBA" id="ARBA00022840"/>
    </source>
</evidence>
<dbReference type="GO" id="GO:0043138">
    <property type="term" value="F:3'-5' DNA helicase activity"/>
    <property type="evidence" value="ECO:0007669"/>
    <property type="project" value="UniProtKB-UniRule"/>
</dbReference>
<dbReference type="SUPFAM" id="SSF158702">
    <property type="entry name" value="Sec63 N-terminal domain-like"/>
    <property type="match status" value="1"/>
</dbReference>
<dbReference type="InterPro" id="IPR027417">
    <property type="entry name" value="P-loop_NTPase"/>
</dbReference>
<comment type="catalytic activity">
    <reaction evidence="9 11">
        <text>Couples ATP hydrolysis with the unwinding of duplex DNA by translocating in the 3'-5' direction.</text>
        <dbReference type="EC" id="5.6.2.4"/>
    </reaction>
</comment>
<dbReference type="Pfam" id="PF21280">
    <property type="entry name" value="Helicase_dom4_arc"/>
    <property type="match status" value="1"/>
</dbReference>
<dbReference type="SUPFAM" id="SSF46785">
    <property type="entry name" value="Winged helix' DNA-binding domain"/>
    <property type="match status" value="1"/>
</dbReference>
<evidence type="ECO:0000256" key="4">
    <source>
        <dbReference type="ARBA" id="ARBA00022806"/>
    </source>
</evidence>
<dbReference type="CDD" id="cd18028">
    <property type="entry name" value="DEXHc_archSki2"/>
    <property type="match status" value="1"/>
</dbReference>
<dbReference type="SUPFAM" id="SSF52540">
    <property type="entry name" value="P-loop containing nucleoside triphosphate hydrolases"/>
    <property type="match status" value="1"/>
</dbReference>
<evidence type="ECO:0000256" key="6">
    <source>
        <dbReference type="ARBA" id="ARBA00023125"/>
    </source>
</evidence>
<evidence type="ECO:0000256" key="10">
    <source>
        <dbReference type="ARBA" id="ARBA00048988"/>
    </source>
</evidence>
<evidence type="ECO:0000256" key="8">
    <source>
        <dbReference type="ARBA" id="ARBA00023235"/>
    </source>
</evidence>
<evidence type="ECO:0000256" key="1">
    <source>
        <dbReference type="ARBA" id="ARBA00022741"/>
    </source>
</evidence>
<comment type="catalytic activity">
    <reaction evidence="10 11">
        <text>ATP + H2O = ADP + phosphate + H(+)</text>
        <dbReference type="Rhea" id="RHEA:13065"/>
        <dbReference type="ChEBI" id="CHEBI:15377"/>
        <dbReference type="ChEBI" id="CHEBI:15378"/>
        <dbReference type="ChEBI" id="CHEBI:30616"/>
        <dbReference type="ChEBI" id="CHEBI:43474"/>
        <dbReference type="ChEBI" id="CHEBI:456216"/>
        <dbReference type="EC" id="5.6.2.4"/>
    </reaction>
</comment>
<dbReference type="SMART" id="SM00490">
    <property type="entry name" value="HELICc"/>
    <property type="match status" value="1"/>
</dbReference>
<comment type="subunit">
    <text evidence="11">Monomer.</text>
</comment>
<dbReference type="InterPro" id="IPR014001">
    <property type="entry name" value="Helicase_ATP-bd"/>
</dbReference>
<dbReference type="NCBIfam" id="NF002654">
    <property type="entry name" value="PRK02362.1"/>
    <property type="match status" value="1"/>
</dbReference>
<feature type="binding site" evidence="11">
    <location>
        <position position="42"/>
    </location>
    <ligand>
        <name>ATP</name>
        <dbReference type="ChEBI" id="CHEBI:30616"/>
    </ligand>
</feature>
<keyword evidence="2 11" id="KW-0227">DNA damage</keyword>
<comment type="function">
    <text evidence="11">DNA-dependent ATPase and 3'-5' DNA helicase that may be involved in repair of stalled replication forks.</text>
</comment>
<evidence type="ECO:0000256" key="3">
    <source>
        <dbReference type="ARBA" id="ARBA00022801"/>
    </source>
</evidence>
<name>A0A147JU00_HADYE</name>
<dbReference type="CDD" id="cd18795">
    <property type="entry name" value="SF2_C_Ski2"/>
    <property type="match status" value="1"/>
</dbReference>
<dbReference type="AlphaFoldDB" id="A0A147JU00"/>
<dbReference type="EC" id="5.6.2.4" evidence="11"/>
<evidence type="ECO:0000313" key="15">
    <source>
        <dbReference type="Proteomes" id="UP000074294"/>
    </source>
</evidence>
<keyword evidence="5 11" id="KW-0067">ATP-binding</keyword>
<comment type="similarity">
    <text evidence="11">Belongs to the helicase family. Hel308 subfamily.</text>
</comment>
<evidence type="ECO:0000259" key="12">
    <source>
        <dbReference type="PROSITE" id="PS51192"/>
    </source>
</evidence>
<dbReference type="InterPro" id="IPR046931">
    <property type="entry name" value="HTH_61"/>
</dbReference>
<accession>A0A147JU00</accession>
<keyword evidence="6 11" id="KW-0238">DNA-binding</keyword>
<dbReference type="InterPro" id="IPR050474">
    <property type="entry name" value="Hel308_SKI2-like"/>
</dbReference>
<dbReference type="InterPro" id="IPR011545">
    <property type="entry name" value="DEAD/DEAH_box_helicase_dom"/>
</dbReference>
<dbReference type="Pfam" id="PF00270">
    <property type="entry name" value="DEAD"/>
    <property type="match status" value="1"/>
</dbReference>
<keyword evidence="3 11" id="KW-0378">Hydrolase</keyword>
<gene>
    <name evidence="11" type="primary">hel308</name>
    <name evidence="14" type="ORF">APZ16_06805</name>
</gene>
<dbReference type="GO" id="GO:0016887">
    <property type="term" value="F:ATP hydrolysis activity"/>
    <property type="evidence" value="ECO:0007669"/>
    <property type="project" value="RHEA"/>
</dbReference>
<evidence type="ECO:0000256" key="7">
    <source>
        <dbReference type="ARBA" id="ARBA00023204"/>
    </source>
</evidence>
<dbReference type="Gene3D" id="3.40.50.300">
    <property type="entry name" value="P-loop containing nucleotide triphosphate hydrolases"/>
    <property type="match status" value="2"/>
</dbReference>
<proteinExistence type="inferred from homology"/>
<evidence type="ECO:0000256" key="2">
    <source>
        <dbReference type="ARBA" id="ARBA00022763"/>
    </source>
</evidence>
<evidence type="ECO:0000256" key="11">
    <source>
        <dbReference type="HAMAP-Rule" id="MF_00442"/>
    </source>
</evidence>
<dbReference type="Pfam" id="PF20470">
    <property type="entry name" value="HTH_61"/>
    <property type="match status" value="1"/>
</dbReference>
<protein>
    <recommendedName>
        <fullName evidence="11">ATP-dependent DNA helicase Hel308</fullName>
        <ecNumber evidence="11">5.6.2.4</ecNumber>
    </recommendedName>
    <alternativeName>
        <fullName evidence="11">DNA 3'-5' helicase Hel308</fullName>
    </alternativeName>
</protein>
<dbReference type="HAMAP" id="MF_00442">
    <property type="entry name" value="Helicase_Hel308"/>
    <property type="match status" value="1"/>
</dbReference>
<evidence type="ECO:0000313" key="14">
    <source>
        <dbReference type="EMBL" id="KUO39985.1"/>
    </source>
</evidence>
<comment type="caution">
    <text evidence="14">The sequence shown here is derived from an EMBL/GenBank/DDBJ whole genome shotgun (WGS) entry which is preliminary data.</text>
</comment>
<dbReference type="Pfam" id="PF00271">
    <property type="entry name" value="Helicase_C"/>
    <property type="match status" value="1"/>
</dbReference>
<dbReference type="PANTHER" id="PTHR47961">
    <property type="entry name" value="DNA POLYMERASE THETA, PUTATIVE (AFU_ORTHOLOGUE AFUA_1G05260)-RELATED"/>
    <property type="match status" value="1"/>
</dbReference>
<dbReference type="EMBL" id="LQMQ01000050">
    <property type="protein sequence ID" value="KUO39985.1"/>
    <property type="molecule type" value="Genomic_DNA"/>
</dbReference>
<evidence type="ECO:0000256" key="9">
    <source>
        <dbReference type="ARBA" id="ARBA00034617"/>
    </source>
</evidence>
<evidence type="ECO:0000259" key="13">
    <source>
        <dbReference type="PROSITE" id="PS51194"/>
    </source>
</evidence>
<dbReference type="PROSITE" id="PS51192">
    <property type="entry name" value="HELICASE_ATP_BIND_1"/>
    <property type="match status" value="1"/>
</dbReference>
<dbReference type="Pfam" id="PF14520">
    <property type="entry name" value="HHH_5"/>
    <property type="match status" value="1"/>
</dbReference>
<dbReference type="SMART" id="SM00487">
    <property type="entry name" value="DEXDc"/>
    <property type="match status" value="1"/>
</dbReference>
<dbReference type="GO" id="GO:0006281">
    <property type="term" value="P:DNA repair"/>
    <property type="evidence" value="ECO:0007669"/>
    <property type="project" value="UniProtKB-UniRule"/>
</dbReference>
<feature type="domain" description="Helicase ATP-binding" evidence="12">
    <location>
        <begin position="47"/>
        <end position="216"/>
    </location>
</feature>
<dbReference type="GO" id="GO:0003677">
    <property type="term" value="F:DNA binding"/>
    <property type="evidence" value="ECO:0007669"/>
    <property type="project" value="UniProtKB-UniRule"/>
</dbReference>